<dbReference type="NCBIfam" id="TIGR00595">
    <property type="entry name" value="priA"/>
    <property type="match status" value="1"/>
</dbReference>
<evidence type="ECO:0000256" key="5">
    <source>
        <dbReference type="ARBA" id="ARBA00022801"/>
    </source>
</evidence>
<dbReference type="Pfam" id="PF18319">
    <property type="entry name" value="Zn_ribbon_PriA"/>
    <property type="match status" value="1"/>
</dbReference>
<sequence>MWIAIVTVGSDFLRLSAAPDLPMPAESVEVLLPVALDRSFTYSLPEDIIAPPGSFVEVPLGPRAVAGVVWGPGDPEVPAGKLKAVRQKLELPPLGDELRAFVDWVARYTLAPRGMVLRIAVRGARNPGDETPRSAVIATGSAPGRATPARTRVLATASDGVPRSKSDLARAAAVSPGVIDGLVADGALRIVEVIAEPIGSGLQPDLGRPELSEAQADIAALLQAAVRDRTGSTHLVEGVTGSGKTEVYLEAVAEALRTGRQALILLPEIALTQAVLDRVTRRFGGAPGEWHSTVSAKRRARIWTGTASGETRIVVGARSALFLPFRDLGIIVVDEEHDAGFKQEDVPVYHARDMAVVRGKLAEAPVVLVSATPSLESRVNADAGRYRHHLLPERFGGRTMPEIELLDLRADPPPPGRWIAPRLEEQVRDTLARGEQALLFLNRRGFAPLTLCRACGHRFACPNCSAWLVEHRFRRQLACHHCGHHEPVPPACPKCSTTDKLAAVGPGVERIRDEAAALFPEARLAVLSSDLVIGADSIRAELKAVEDHAVDLVIGTQLVTKGHNFPHLTLVGVVDGDLGLGTSDPRAAERTFQLLEQVTGRAGRGAIAGRGIVQTTDPLHPVMQALKNHDAAAFYAAEIDARADAMLPPFGRLASLVVSAPVRNDAEAYARALAQSFPASAPARLLGPAEAPISLLRGRHRFRLLLRADRTVDVPGLIRAWLAEAPRAPASIGLHTDVDPVSFL</sequence>
<comment type="cofactor">
    <cofactor evidence="11">
        <name>Zn(2+)</name>
        <dbReference type="ChEBI" id="CHEBI:29105"/>
    </cofactor>
    <text evidence="11">Binds 2 zinc ions per subunit.</text>
</comment>
<dbReference type="EC" id="5.6.2.4" evidence="11"/>
<feature type="binding site" evidence="11">
    <location>
        <position position="495"/>
    </location>
    <ligand>
        <name>Zn(2+)</name>
        <dbReference type="ChEBI" id="CHEBI:29105"/>
        <label>1</label>
    </ligand>
</feature>
<dbReference type="EMBL" id="JAXAFJ010000004">
    <property type="protein sequence ID" value="MDX6806118.1"/>
    <property type="molecule type" value="Genomic_DNA"/>
</dbReference>
<feature type="domain" description="Helicase ATP-binding" evidence="12">
    <location>
        <begin position="225"/>
        <end position="391"/>
    </location>
</feature>
<evidence type="ECO:0000313" key="14">
    <source>
        <dbReference type="Proteomes" id="UP001274321"/>
    </source>
</evidence>
<evidence type="ECO:0000313" key="13">
    <source>
        <dbReference type="EMBL" id="MDX6806118.1"/>
    </source>
</evidence>
<dbReference type="SMART" id="SM00487">
    <property type="entry name" value="DEXDc"/>
    <property type="match status" value="1"/>
</dbReference>
<dbReference type="PANTHER" id="PTHR30580:SF0">
    <property type="entry name" value="PRIMOSOMAL PROTEIN N"/>
    <property type="match status" value="1"/>
</dbReference>
<name>A0ABU4RPK4_9HYPH</name>
<comment type="catalytic activity">
    <reaction evidence="11">
        <text>ATP + H2O = ADP + phosphate + H(+)</text>
        <dbReference type="Rhea" id="RHEA:13065"/>
        <dbReference type="ChEBI" id="CHEBI:15377"/>
        <dbReference type="ChEBI" id="CHEBI:15378"/>
        <dbReference type="ChEBI" id="CHEBI:30616"/>
        <dbReference type="ChEBI" id="CHEBI:43474"/>
        <dbReference type="ChEBI" id="CHEBI:456216"/>
        <dbReference type="EC" id="5.6.2.4"/>
    </reaction>
</comment>
<organism evidence="13 14">
    <name type="scientific">Terrihabitans rhizophilus</name>
    <dbReference type="NCBI Taxonomy" id="3092662"/>
    <lineage>
        <taxon>Bacteria</taxon>
        <taxon>Pseudomonadati</taxon>
        <taxon>Pseudomonadota</taxon>
        <taxon>Alphaproteobacteria</taxon>
        <taxon>Hyphomicrobiales</taxon>
        <taxon>Terrihabitans</taxon>
    </lineage>
</organism>
<dbReference type="InterPro" id="IPR041236">
    <property type="entry name" value="PriA_C"/>
</dbReference>
<keyword evidence="5 11" id="KW-0378">Hydrolase</keyword>
<comment type="subunit">
    <text evidence="11">Component of the replication restart primosome.</text>
</comment>
<evidence type="ECO:0000256" key="10">
    <source>
        <dbReference type="ARBA" id="ARBA00023235"/>
    </source>
</evidence>
<dbReference type="PROSITE" id="PS51192">
    <property type="entry name" value="HELICASE_ATP_BIND_1"/>
    <property type="match status" value="1"/>
</dbReference>
<dbReference type="CDD" id="cd17929">
    <property type="entry name" value="DEXHc_priA"/>
    <property type="match status" value="1"/>
</dbReference>
<feature type="binding site" evidence="11">
    <location>
        <position position="461"/>
    </location>
    <ligand>
        <name>Zn(2+)</name>
        <dbReference type="ChEBI" id="CHEBI:29105"/>
        <label>2</label>
    </ligand>
</feature>
<evidence type="ECO:0000256" key="3">
    <source>
        <dbReference type="ARBA" id="ARBA00022723"/>
    </source>
</evidence>
<dbReference type="InterPro" id="IPR011545">
    <property type="entry name" value="DEAD/DEAH_box_helicase_dom"/>
</dbReference>
<evidence type="ECO:0000256" key="8">
    <source>
        <dbReference type="ARBA" id="ARBA00022840"/>
    </source>
</evidence>
<keyword evidence="2 11" id="KW-0235">DNA replication</keyword>
<comment type="caution">
    <text evidence="13">The sequence shown here is derived from an EMBL/GenBank/DDBJ whole genome shotgun (WGS) entry which is preliminary data.</text>
</comment>
<comment type="similarity">
    <text evidence="11">Belongs to the helicase family. PriA subfamily.</text>
</comment>
<keyword evidence="7 11" id="KW-0862">Zinc</keyword>
<dbReference type="Pfam" id="PF00270">
    <property type="entry name" value="DEAD"/>
    <property type="match status" value="1"/>
</dbReference>
<dbReference type="InterPro" id="IPR005259">
    <property type="entry name" value="PriA"/>
</dbReference>
<dbReference type="InterPro" id="IPR027417">
    <property type="entry name" value="P-loop_NTPase"/>
</dbReference>
<reference evidence="13 14" key="1">
    <citation type="submission" date="2023-11" db="EMBL/GenBank/DDBJ databases">
        <authorList>
            <person name="Bao R."/>
        </authorList>
    </citation>
    <scope>NUCLEOTIDE SEQUENCE [LARGE SCALE GENOMIC DNA]</scope>
    <source>
        <strain evidence="13 14">PJ23</strain>
    </source>
</reference>
<feature type="binding site" evidence="11">
    <location>
        <position position="482"/>
    </location>
    <ligand>
        <name>Zn(2+)</name>
        <dbReference type="ChEBI" id="CHEBI:29105"/>
        <label>2</label>
    </ligand>
</feature>
<dbReference type="SUPFAM" id="SSF52540">
    <property type="entry name" value="P-loop containing nucleoside triphosphate hydrolases"/>
    <property type="match status" value="1"/>
</dbReference>
<dbReference type="NCBIfam" id="NF004070">
    <property type="entry name" value="PRK05580.2-2"/>
    <property type="match status" value="1"/>
</dbReference>
<feature type="binding site" evidence="11">
    <location>
        <position position="479"/>
    </location>
    <ligand>
        <name>Zn(2+)</name>
        <dbReference type="ChEBI" id="CHEBI:29105"/>
        <label>2</label>
    </ligand>
</feature>
<keyword evidence="4 11" id="KW-0547">Nucleotide-binding</keyword>
<keyword evidence="1 11" id="KW-0639">Primosome</keyword>
<dbReference type="InterPro" id="IPR042115">
    <property type="entry name" value="PriA_3primeBD_sf"/>
</dbReference>
<dbReference type="Proteomes" id="UP001274321">
    <property type="component" value="Unassembled WGS sequence"/>
</dbReference>
<dbReference type="PANTHER" id="PTHR30580">
    <property type="entry name" value="PRIMOSOMAL PROTEIN N"/>
    <property type="match status" value="1"/>
</dbReference>
<dbReference type="InterPro" id="IPR040498">
    <property type="entry name" value="PriA_CRR"/>
</dbReference>
<dbReference type="Pfam" id="PF18074">
    <property type="entry name" value="PriA_C"/>
    <property type="match status" value="1"/>
</dbReference>
<dbReference type="Gene3D" id="3.40.50.300">
    <property type="entry name" value="P-loop containing nucleotide triphosphate hydrolases"/>
    <property type="match status" value="2"/>
</dbReference>
<comment type="catalytic activity">
    <reaction evidence="11">
        <text>Couples ATP hydrolysis with the unwinding of duplex DNA by translocating in the 3'-5' direction.</text>
        <dbReference type="EC" id="5.6.2.4"/>
    </reaction>
</comment>
<keyword evidence="14" id="KW-1185">Reference proteome</keyword>
<evidence type="ECO:0000259" key="12">
    <source>
        <dbReference type="PROSITE" id="PS51192"/>
    </source>
</evidence>
<dbReference type="Pfam" id="PF17764">
    <property type="entry name" value="PriA_3primeBD"/>
    <property type="match status" value="1"/>
</dbReference>
<feature type="binding site" evidence="11">
    <location>
        <position position="452"/>
    </location>
    <ligand>
        <name>Zn(2+)</name>
        <dbReference type="ChEBI" id="CHEBI:29105"/>
        <label>1</label>
    </ligand>
</feature>
<keyword evidence="10 11" id="KW-0413">Isomerase</keyword>
<proteinExistence type="inferred from homology"/>
<evidence type="ECO:0000256" key="4">
    <source>
        <dbReference type="ARBA" id="ARBA00022741"/>
    </source>
</evidence>
<evidence type="ECO:0000256" key="7">
    <source>
        <dbReference type="ARBA" id="ARBA00022833"/>
    </source>
</evidence>
<gene>
    <name evidence="11" type="primary">priA</name>
    <name evidence="13" type="ORF">SCD90_08575</name>
</gene>
<evidence type="ECO:0000256" key="1">
    <source>
        <dbReference type="ARBA" id="ARBA00022515"/>
    </source>
</evidence>
<keyword evidence="9 11" id="KW-0238">DNA-binding</keyword>
<feature type="binding site" evidence="11">
    <location>
        <position position="455"/>
    </location>
    <ligand>
        <name>Zn(2+)</name>
        <dbReference type="ChEBI" id="CHEBI:29105"/>
        <label>1</label>
    </ligand>
</feature>
<dbReference type="HAMAP" id="MF_00983">
    <property type="entry name" value="PriA"/>
    <property type="match status" value="1"/>
</dbReference>
<protein>
    <recommendedName>
        <fullName evidence="11">Replication restart protein PriA</fullName>
    </recommendedName>
    <alternativeName>
        <fullName evidence="11">ATP-dependent DNA helicase PriA</fullName>
        <ecNumber evidence="11">5.6.2.4</ecNumber>
    </alternativeName>
    <alternativeName>
        <fullName evidence="11">DNA 3'-5' helicase PriA</fullName>
    </alternativeName>
</protein>
<feature type="binding site" evidence="11">
    <location>
        <position position="464"/>
    </location>
    <ligand>
        <name>Zn(2+)</name>
        <dbReference type="ChEBI" id="CHEBI:29105"/>
        <label>2</label>
    </ligand>
</feature>
<dbReference type="InterPro" id="IPR014001">
    <property type="entry name" value="Helicase_ATP-bd"/>
</dbReference>
<evidence type="ECO:0000256" key="6">
    <source>
        <dbReference type="ARBA" id="ARBA00022806"/>
    </source>
</evidence>
<dbReference type="InterPro" id="IPR041222">
    <property type="entry name" value="PriA_3primeBD"/>
</dbReference>
<evidence type="ECO:0000256" key="2">
    <source>
        <dbReference type="ARBA" id="ARBA00022705"/>
    </source>
</evidence>
<keyword evidence="3 11" id="KW-0479">Metal-binding</keyword>
<accession>A0ABU4RPK4</accession>
<keyword evidence="8 11" id="KW-0067">ATP-binding</keyword>
<dbReference type="Gene3D" id="3.40.1440.60">
    <property type="entry name" value="PriA, 3(prime) DNA-binding domain"/>
    <property type="match status" value="1"/>
</dbReference>
<evidence type="ECO:0000256" key="9">
    <source>
        <dbReference type="ARBA" id="ARBA00023125"/>
    </source>
</evidence>
<dbReference type="GO" id="GO:0016787">
    <property type="term" value="F:hydrolase activity"/>
    <property type="evidence" value="ECO:0007669"/>
    <property type="project" value="UniProtKB-KW"/>
</dbReference>
<evidence type="ECO:0000256" key="11">
    <source>
        <dbReference type="HAMAP-Rule" id="MF_00983"/>
    </source>
</evidence>
<keyword evidence="6 11" id="KW-0347">Helicase</keyword>
<feature type="binding site" evidence="11">
    <location>
        <position position="492"/>
    </location>
    <ligand>
        <name>Zn(2+)</name>
        <dbReference type="ChEBI" id="CHEBI:29105"/>
        <label>1</label>
    </ligand>
</feature>
<comment type="function">
    <text evidence="11">Initiates the restart of stalled replication forks, which reloads the replicative helicase on sites other than the origin of replication. Recognizes and binds to abandoned replication forks and remodels them to uncover a helicase loading site. Promotes assembly of the primosome at these replication forks.</text>
</comment>